<evidence type="ECO:0000313" key="1">
    <source>
        <dbReference type="EMBL" id="ALY08817.1"/>
    </source>
</evidence>
<dbReference type="KEGG" id="vg:40078388"/>
<accession>A0A0U4JKI6</accession>
<dbReference type="EMBL" id="KU160643">
    <property type="protein sequence ID" value="ALY08817.1"/>
    <property type="molecule type" value="Genomic_DNA"/>
</dbReference>
<evidence type="ECO:0000313" key="2">
    <source>
        <dbReference type="Proteomes" id="UP000226397"/>
    </source>
</evidence>
<dbReference type="Proteomes" id="UP000226397">
    <property type="component" value="Segment"/>
</dbReference>
<reference evidence="1 2" key="1">
    <citation type="submission" date="2015-11" db="EMBL/GenBank/DDBJ databases">
        <authorList>
            <person name="Prout A."/>
            <person name="Gambrah E.F."/>
            <person name="Jacobs-Sera D."/>
            <person name="Guerrero C.A."/>
            <person name="Bowman C.A."/>
            <person name="Russell D.A."/>
            <person name="Pope W.H."/>
            <person name="Hatfull G.F."/>
        </authorList>
    </citation>
    <scope>NUCLEOTIDE SEQUENCE [LARGE SCALE GENOMIC DNA]</scope>
</reference>
<organism evidence="1 2">
    <name type="scientific">Arthrobacter phage DrRobert</name>
    <dbReference type="NCBI Taxonomy" id="1772296"/>
    <lineage>
        <taxon>Viruses</taxon>
        <taxon>Duplodnaviria</taxon>
        <taxon>Heunggongvirae</taxon>
        <taxon>Uroviricota</taxon>
        <taxon>Caudoviricetes</taxon>
        <taxon>Korravirus</taxon>
        <taxon>Korravirus drrobert</taxon>
    </lineage>
</organism>
<proteinExistence type="predicted"/>
<dbReference type="OrthoDB" id="23491at10239"/>
<dbReference type="GeneID" id="40078388"/>
<gene>
    <name evidence="1" type="primary">31</name>
    <name evidence="1" type="ORF">DRROBERT_31</name>
</gene>
<dbReference type="RefSeq" id="YP_009602528.1">
    <property type="nucleotide sequence ID" value="NC_041939.1"/>
</dbReference>
<name>A0A0U4JKI6_9CAUD</name>
<protein>
    <submittedName>
        <fullName evidence="1">Uncharacterized protein</fullName>
    </submittedName>
</protein>
<sequence length="71" mass="7798">MTKIADLTKGKTLVNLAGNELVILSKKFQPAGTTNRNGEPNFVAMVRPEIGRGFDLFIAQSCLDDGNYRLK</sequence>
<keyword evidence="2" id="KW-1185">Reference proteome</keyword>